<feature type="non-terminal residue" evidence="1">
    <location>
        <position position="1"/>
    </location>
</feature>
<reference evidence="1" key="1">
    <citation type="submission" date="2021-02" db="EMBL/GenBank/DDBJ databases">
        <authorList>
            <person name="Nowell W R."/>
        </authorList>
    </citation>
    <scope>NUCLEOTIDE SEQUENCE</scope>
</reference>
<protein>
    <submittedName>
        <fullName evidence="1">Uncharacterized protein</fullName>
    </submittedName>
</protein>
<proteinExistence type="predicted"/>
<dbReference type="AlphaFoldDB" id="A0A8S2SGJ1"/>
<sequence length="80" mass="9202">CTADDPKYRPAAIEIEKTLELYSQKKNTVFIKFYEKIHRAATEFIRTKFPSEFLEGSTSVQGVKVKTDSDNTQQIACRLQ</sequence>
<accession>A0A8S2SGJ1</accession>
<evidence type="ECO:0000313" key="1">
    <source>
        <dbReference type="EMBL" id="CAF4228870.1"/>
    </source>
</evidence>
<dbReference type="Proteomes" id="UP000681967">
    <property type="component" value="Unassembled WGS sequence"/>
</dbReference>
<organism evidence="1 2">
    <name type="scientific">Rotaria magnacalcarata</name>
    <dbReference type="NCBI Taxonomy" id="392030"/>
    <lineage>
        <taxon>Eukaryota</taxon>
        <taxon>Metazoa</taxon>
        <taxon>Spiralia</taxon>
        <taxon>Gnathifera</taxon>
        <taxon>Rotifera</taxon>
        <taxon>Eurotatoria</taxon>
        <taxon>Bdelloidea</taxon>
        <taxon>Philodinida</taxon>
        <taxon>Philodinidae</taxon>
        <taxon>Rotaria</taxon>
    </lineage>
</organism>
<dbReference type="EMBL" id="CAJOBH010022338">
    <property type="protein sequence ID" value="CAF4228870.1"/>
    <property type="molecule type" value="Genomic_DNA"/>
</dbReference>
<comment type="caution">
    <text evidence="1">The sequence shown here is derived from an EMBL/GenBank/DDBJ whole genome shotgun (WGS) entry which is preliminary data.</text>
</comment>
<evidence type="ECO:0000313" key="2">
    <source>
        <dbReference type="Proteomes" id="UP000681967"/>
    </source>
</evidence>
<name>A0A8S2SGJ1_9BILA</name>
<gene>
    <name evidence="1" type="ORF">BYL167_LOCUS24696</name>
</gene>